<organism evidence="2 3">
    <name type="scientific">Parvularcula lutaonensis</name>
    <dbReference type="NCBI Taxonomy" id="491923"/>
    <lineage>
        <taxon>Bacteria</taxon>
        <taxon>Pseudomonadati</taxon>
        <taxon>Pseudomonadota</taxon>
        <taxon>Alphaproteobacteria</taxon>
        <taxon>Parvularculales</taxon>
        <taxon>Parvularculaceae</taxon>
        <taxon>Parvularcula</taxon>
    </lineage>
</organism>
<protein>
    <submittedName>
        <fullName evidence="2">Uncharacterized protein</fullName>
    </submittedName>
</protein>
<accession>A0ABV7MAT3</accession>
<evidence type="ECO:0000313" key="3">
    <source>
        <dbReference type="Proteomes" id="UP001595607"/>
    </source>
</evidence>
<name>A0ABV7MAT3_9PROT</name>
<keyword evidence="1" id="KW-0732">Signal</keyword>
<dbReference type="EMBL" id="JBHRVA010000002">
    <property type="protein sequence ID" value="MFC3302321.1"/>
    <property type="molecule type" value="Genomic_DNA"/>
</dbReference>
<comment type="caution">
    <text evidence="2">The sequence shown here is derived from an EMBL/GenBank/DDBJ whole genome shotgun (WGS) entry which is preliminary data.</text>
</comment>
<sequence>MLKPSLIALAAMACVQPVAAQDFAPREALQTVEGTFRSAAPEPWYGGFGTREFIFADGQWQLVFTHALDPAMTLRTFQFRTGGPFEIGAPSETVAGAYRGVFQEDWKHLTLLTDNPEIVAGMGMAGCGLTFNLETDISETGCASWRPVAECGEDHDLFAMDEVGVYFGVRPADNNMCTPDKTPTALLPVVARFGE</sequence>
<proteinExistence type="predicted"/>
<dbReference type="Proteomes" id="UP001595607">
    <property type="component" value="Unassembled WGS sequence"/>
</dbReference>
<dbReference type="RefSeq" id="WP_189570472.1">
    <property type="nucleotide sequence ID" value="NZ_BMXU01000001.1"/>
</dbReference>
<feature type="chain" id="PRO_5045612848" evidence="1">
    <location>
        <begin position="21"/>
        <end position="195"/>
    </location>
</feature>
<gene>
    <name evidence="2" type="ORF">ACFONP_06205</name>
</gene>
<reference evidence="3" key="1">
    <citation type="journal article" date="2019" name="Int. J. Syst. Evol. Microbiol.">
        <title>The Global Catalogue of Microorganisms (GCM) 10K type strain sequencing project: providing services to taxonomists for standard genome sequencing and annotation.</title>
        <authorList>
            <consortium name="The Broad Institute Genomics Platform"/>
            <consortium name="The Broad Institute Genome Sequencing Center for Infectious Disease"/>
            <person name="Wu L."/>
            <person name="Ma J."/>
        </authorList>
    </citation>
    <scope>NUCLEOTIDE SEQUENCE [LARGE SCALE GENOMIC DNA]</scope>
    <source>
        <strain evidence="3">KCTC 22245</strain>
    </source>
</reference>
<feature type="signal peptide" evidence="1">
    <location>
        <begin position="1"/>
        <end position="20"/>
    </location>
</feature>
<evidence type="ECO:0000256" key="1">
    <source>
        <dbReference type="SAM" id="SignalP"/>
    </source>
</evidence>
<keyword evidence="3" id="KW-1185">Reference proteome</keyword>
<evidence type="ECO:0000313" key="2">
    <source>
        <dbReference type="EMBL" id="MFC3302321.1"/>
    </source>
</evidence>